<evidence type="ECO:0000313" key="3">
    <source>
        <dbReference type="Proteomes" id="UP001174934"/>
    </source>
</evidence>
<proteinExistence type="predicted"/>
<organism evidence="2 3">
    <name type="scientific">Bombardia bombarda</name>
    <dbReference type="NCBI Taxonomy" id="252184"/>
    <lineage>
        <taxon>Eukaryota</taxon>
        <taxon>Fungi</taxon>
        <taxon>Dikarya</taxon>
        <taxon>Ascomycota</taxon>
        <taxon>Pezizomycotina</taxon>
        <taxon>Sordariomycetes</taxon>
        <taxon>Sordariomycetidae</taxon>
        <taxon>Sordariales</taxon>
        <taxon>Lasiosphaeriaceae</taxon>
        <taxon>Bombardia</taxon>
    </lineage>
</organism>
<accession>A0AA39X822</accession>
<protein>
    <submittedName>
        <fullName evidence="2">Uncharacterized protein</fullName>
    </submittedName>
</protein>
<evidence type="ECO:0000256" key="1">
    <source>
        <dbReference type="SAM" id="Phobius"/>
    </source>
</evidence>
<gene>
    <name evidence="2" type="ORF">B0T17DRAFT_505618</name>
</gene>
<keyword evidence="1" id="KW-1133">Transmembrane helix</keyword>
<evidence type="ECO:0000313" key="2">
    <source>
        <dbReference type="EMBL" id="KAK0629013.1"/>
    </source>
</evidence>
<comment type="caution">
    <text evidence="2">The sequence shown here is derived from an EMBL/GenBank/DDBJ whole genome shotgun (WGS) entry which is preliminary data.</text>
</comment>
<keyword evidence="1" id="KW-0472">Membrane</keyword>
<name>A0AA39X822_9PEZI</name>
<feature type="transmembrane region" description="Helical" evidence="1">
    <location>
        <begin position="84"/>
        <end position="105"/>
    </location>
</feature>
<keyword evidence="3" id="KW-1185">Reference proteome</keyword>
<reference evidence="2" key="1">
    <citation type="submission" date="2023-06" db="EMBL/GenBank/DDBJ databases">
        <title>Genome-scale phylogeny and comparative genomics of the fungal order Sordariales.</title>
        <authorList>
            <consortium name="Lawrence Berkeley National Laboratory"/>
            <person name="Hensen N."/>
            <person name="Bonometti L."/>
            <person name="Westerberg I."/>
            <person name="Brannstrom I.O."/>
            <person name="Guillou S."/>
            <person name="Cros-Aarteil S."/>
            <person name="Calhoun S."/>
            <person name="Haridas S."/>
            <person name="Kuo A."/>
            <person name="Mondo S."/>
            <person name="Pangilinan J."/>
            <person name="Riley R."/>
            <person name="LaButti K."/>
            <person name="Andreopoulos B."/>
            <person name="Lipzen A."/>
            <person name="Chen C."/>
            <person name="Yanf M."/>
            <person name="Daum C."/>
            <person name="Ng V."/>
            <person name="Clum A."/>
            <person name="Steindorff A."/>
            <person name="Ohm R."/>
            <person name="Martin F."/>
            <person name="Silar P."/>
            <person name="Natvig D."/>
            <person name="Lalanne C."/>
            <person name="Gautier V."/>
            <person name="Ament-velasquez S.L."/>
            <person name="Kruys A."/>
            <person name="Hutchinson M.I."/>
            <person name="Powell A.J."/>
            <person name="Barry K."/>
            <person name="Miller A.N."/>
            <person name="Grigoriev I.V."/>
            <person name="Debuchy R."/>
            <person name="Gladieux P."/>
            <person name="Thoren M.H."/>
            <person name="Johannesson H."/>
        </authorList>
    </citation>
    <scope>NUCLEOTIDE SEQUENCE</scope>
    <source>
        <strain evidence="2">SMH3391-2</strain>
    </source>
</reference>
<dbReference type="EMBL" id="JAULSR010000002">
    <property type="protein sequence ID" value="KAK0629013.1"/>
    <property type="molecule type" value="Genomic_DNA"/>
</dbReference>
<keyword evidence="1" id="KW-0812">Transmembrane</keyword>
<sequence length="111" mass="12109">MYAKTAIYFTAPKISTKPITNEGITYSSGPSRSECWFLTLYSYAVETYLASDTAQEDNASETDGPQSRPPITAFIQQRMCAWQCVLATKLIATIFSILATIYLGFGAGLAS</sequence>
<dbReference type="AlphaFoldDB" id="A0AA39X822"/>
<dbReference type="Proteomes" id="UP001174934">
    <property type="component" value="Unassembled WGS sequence"/>
</dbReference>